<gene>
    <name evidence="6" type="ORF">SLEP1_g11355</name>
</gene>
<dbReference type="PROSITE" id="PS50096">
    <property type="entry name" value="IQ"/>
    <property type="match status" value="1"/>
</dbReference>
<organism evidence="6 7">
    <name type="scientific">Rubroshorea leprosula</name>
    <dbReference type="NCBI Taxonomy" id="152421"/>
    <lineage>
        <taxon>Eukaryota</taxon>
        <taxon>Viridiplantae</taxon>
        <taxon>Streptophyta</taxon>
        <taxon>Embryophyta</taxon>
        <taxon>Tracheophyta</taxon>
        <taxon>Spermatophyta</taxon>
        <taxon>Magnoliopsida</taxon>
        <taxon>eudicotyledons</taxon>
        <taxon>Gunneridae</taxon>
        <taxon>Pentapetalae</taxon>
        <taxon>rosids</taxon>
        <taxon>malvids</taxon>
        <taxon>Malvales</taxon>
        <taxon>Dipterocarpaceae</taxon>
        <taxon>Rubroshorea</taxon>
    </lineage>
</organism>
<evidence type="ECO:0000256" key="5">
    <source>
        <dbReference type="SAM" id="MobiDB-lite"/>
    </source>
</evidence>
<dbReference type="GO" id="GO:0005634">
    <property type="term" value="C:nucleus"/>
    <property type="evidence" value="ECO:0007669"/>
    <property type="project" value="UniProtKB-SubCell"/>
</dbReference>
<comment type="caution">
    <text evidence="6">The sequence shown here is derived from an EMBL/GenBank/DDBJ whole genome shotgun (WGS) entry which is preliminary data.</text>
</comment>
<dbReference type="PANTHER" id="PTHR31250">
    <property type="entry name" value="IQ DOMAIN-CONTAINING PROTEIN IQM3"/>
    <property type="match status" value="1"/>
</dbReference>
<keyword evidence="3" id="KW-0963">Cytoplasm</keyword>
<sequence length="545" mass="60177">MEVVETPTLSNFDRQSNNSPFYAMSIPSPSELERNGLRSSDFQDPLPVDSPKTCGLDDPSLVNSPSTGGPDASQPCDGFEMPAEPVLGVEATLTDDRDASGLPPSPGDKSSAAVRLQKVYRSYRTRRRLADSAVVAEELWWQAIDFARLNHSTISFFDFLKPETAASRWSRIKLNASKVGKGLSIDAKAQKLAFQHWIEAIDPRHRYGHNLHTYYEQWCESKSGQPFFYWLDIGDGKEVDLNECPRSTLRQQCIKYLGPQERENYEYDIIEGKIIHKQTRDLLDTSNGSKGGKWIFVLSTSRELYAGQKKKGMFHHSSFLAGGATLAAGRLEAEHGILKSISAYSGHYKPTVDILDSFLSFLNEKGVNLNEVEVNKATDDSDSYFDGKPNGGENAAEISTFSELHEPEIPTEQRTISTESQETDKIETKTEYKRTLSGGLQSPRAEVPKKAILQRINSKKAAKSYQLGDQLSLKWTTGAGPRIGCVADYPVEVRQQALEFVDLSPRIPHSPLTPSAFRRMGGFASPSAQTTSNACGCDAGGTSSV</sequence>
<feature type="region of interest" description="Disordered" evidence="5">
    <location>
        <begin position="524"/>
        <end position="545"/>
    </location>
</feature>
<dbReference type="PANTHER" id="PTHR31250:SF10">
    <property type="entry name" value="IQ DOMAIN-CONTAINING PROTEIN IQM3"/>
    <property type="match status" value="1"/>
</dbReference>
<protein>
    <recommendedName>
        <fullName evidence="8">IQ domain-containing protein IQM3-like</fullName>
    </recommendedName>
</protein>
<evidence type="ECO:0000256" key="1">
    <source>
        <dbReference type="ARBA" id="ARBA00004123"/>
    </source>
</evidence>
<evidence type="ECO:0000256" key="2">
    <source>
        <dbReference type="ARBA" id="ARBA00004496"/>
    </source>
</evidence>
<evidence type="ECO:0000313" key="7">
    <source>
        <dbReference type="Proteomes" id="UP001054252"/>
    </source>
</evidence>
<accession>A0AAV5IGV3</accession>
<comment type="subcellular location">
    <subcellularLocation>
        <location evidence="2">Cytoplasm</location>
    </subcellularLocation>
    <subcellularLocation>
        <location evidence="1">Nucleus</location>
    </subcellularLocation>
</comment>
<proteinExistence type="predicted"/>
<feature type="compositionally biased region" description="Polar residues" evidence="5">
    <location>
        <begin position="7"/>
        <end position="20"/>
    </location>
</feature>
<evidence type="ECO:0008006" key="8">
    <source>
        <dbReference type="Google" id="ProtNLM"/>
    </source>
</evidence>
<feature type="region of interest" description="Disordered" evidence="5">
    <location>
        <begin position="1"/>
        <end position="81"/>
    </location>
</feature>
<evidence type="ECO:0000256" key="3">
    <source>
        <dbReference type="ARBA" id="ARBA00022490"/>
    </source>
</evidence>
<reference evidence="6 7" key="1">
    <citation type="journal article" date="2021" name="Commun. Biol.">
        <title>The genome of Shorea leprosula (Dipterocarpaceae) highlights the ecological relevance of drought in aseasonal tropical rainforests.</title>
        <authorList>
            <person name="Ng K.K.S."/>
            <person name="Kobayashi M.J."/>
            <person name="Fawcett J.A."/>
            <person name="Hatakeyama M."/>
            <person name="Paape T."/>
            <person name="Ng C.H."/>
            <person name="Ang C.C."/>
            <person name="Tnah L.H."/>
            <person name="Lee C.T."/>
            <person name="Nishiyama T."/>
            <person name="Sese J."/>
            <person name="O'Brien M.J."/>
            <person name="Copetti D."/>
            <person name="Mohd Noor M.I."/>
            <person name="Ong R.C."/>
            <person name="Putra M."/>
            <person name="Sireger I.Z."/>
            <person name="Indrioko S."/>
            <person name="Kosugi Y."/>
            <person name="Izuno A."/>
            <person name="Isagi Y."/>
            <person name="Lee S.L."/>
            <person name="Shimizu K.K."/>
        </authorList>
    </citation>
    <scope>NUCLEOTIDE SEQUENCE [LARGE SCALE GENOMIC DNA]</scope>
    <source>
        <strain evidence="6">214</strain>
    </source>
</reference>
<evidence type="ECO:0000256" key="4">
    <source>
        <dbReference type="ARBA" id="ARBA00023242"/>
    </source>
</evidence>
<keyword evidence="7" id="KW-1185">Reference proteome</keyword>
<dbReference type="AlphaFoldDB" id="A0AAV5IGV3"/>
<dbReference type="EMBL" id="BPVZ01000012">
    <property type="protein sequence ID" value="GKU98340.1"/>
    <property type="molecule type" value="Genomic_DNA"/>
</dbReference>
<name>A0AAV5IGV3_9ROSI</name>
<dbReference type="Proteomes" id="UP001054252">
    <property type="component" value="Unassembled WGS sequence"/>
</dbReference>
<keyword evidence="4" id="KW-0539">Nucleus</keyword>
<evidence type="ECO:0000313" key="6">
    <source>
        <dbReference type="EMBL" id="GKU98340.1"/>
    </source>
</evidence>
<dbReference type="InterPro" id="IPR044159">
    <property type="entry name" value="IQM"/>
</dbReference>
<dbReference type="GO" id="GO:0005737">
    <property type="term" value="C:cytoplasm"/>
    <property type="evidence" value="ECO:0007669"/>
    <property type="project" value="UniProtKB-SubCell"/>
</dbReference>